<keyword evidence="2" id="KW-1185">Reference proteome</keyword>
<evidence type="ECO:0000313" key="1">
    <source>
        <dbReference type="EMBL" id="MBP2401182.1"/>
    </source>
</evidence>
<sequence length="168" mass="18198">MPIVVVEQEKTVAALAARLVEAGTSEAATERAAQAIREANPGLDLDHLRPGMVVVVPPSAEARYDVPDVVGGALDAYFEQIHRELITFIQTAQSALEADTTERAATAEVLDAEAVQAAAQYDPVLRNNLEQTRRTLADDGRIAVEITESLITGTEQWLTDLDDLSTMW</sequence>
<dbReference type="Proteomes" id="UP001519291">
    <property type="component" value="Unassembled WGS sequence"/>
</dbReference>
<protein>
    <recommendedName>
        <fullName evidence="3">LysM domain-containing protein</fullName>
    </recommendedName>
</protein>
<name>A0ABS4XXF6_9ACTN</name>
<reference evidence="1 2" key="1">
    <citation type="submission" date="2021-03" db="EMBL/GenBank/DDBJ databases">
        <title>Sequencing the genomes of 1000 actinobacteria strains.</title>
        <authorList>
            <person name="Klenk H.-P."/>
        </authorList>
    </citation>
    <scope>NUCLEOTIDE SEQUENCE [LARGE SCALE GENOMIC DNA]</scope>
    <source>
        <strain evidence="1 2">DSM 41480</strain>
    </source>
</reference>
<gene>
    <name evidence="1" type="ORF">JO379_000651</name>
</gene>
<dbReference type="RefSeq" id="WP_209513707.1">
    <property type="nucleotide sequence ID" value="NZ_JAGIOH010000001.1"/>
</dbReference>
<evidence type="ECO:0008006" key="3">
    <source>
        <dbReference type="Google" id="ProtNLM"/>
    </source>
</evidence>
<organism evidence="1 2">
    <name type="scientific">Streptomyces syringium</name>
    <dbReference type="NCBI Taxonomy" id="76729"/>
    <lineage>
        <taxon>Bacteria</taxon>
        <taxon>Bacillati</taxon>
        <taxon>Actinomycetota</taxon>
        <taxon>Actinomycetes</taxon>
        <taxon>Kitasatosporales</taxon>
        <taxon>Streptomycetaceae</taxon>
        <taxon>Streptomyces</taxon>
    </lineage>
</organism>
<dbReference type="GeneID" id="91567528"/>
<comment type="caution">
    <text evidence="1">The sequence shown here is derived from an EMBL/GenBank/DDBJ whole genome shotgun (WGS) entry which is preliminary data.</text>
</comment>
<accession>A0ABS4XXF6</accession>
<dbReference type="EMBL" id="JAGIOH010000001">
    <property type="protein sequence ID" value="MBP2401182.1"/>
    <property type="molecule type" value="Genomic_DNA"/>
</dbReference>
<proteinExistence type="predicted"/>
<evidence type="ECO:0000313" key="2">
    <source>
        <dbReference type="Proteomes" id="UP001519291"/>
    </source>
</evidence>